<dbReference type="GO" id="GO:0003735">
    <property type="term" value="F:structural constituent of ribosome"/>
    <property type="evidence" value="ECO:0007669"/>
    <property type="project" value="InterPro"/>
</dbReference>
<organism evidence="4 5">
    <name type="scientific">Oopsacas minuta</name>
    <dbReference type="NCBI Taxonomy" id="111878"/>
    <lineage>
        <taxon>Eukaryota</taxon>
        <taxon>Metazoa</taxon>
        <taxon>Porifera</taxon>
        <taxon>Hexactinellida</taxon>
        <taxon>Hexasterophora</taxon>
        <taxon>Lyssacinosida</taxon>
        <taxon>Leucopsacidae</taxon>
        <taxon>Oopsacas</taxon>
    </lineage>
</organism>
<dbReference type="GO" id="GO:0008097">
    <property type="term" value="F:5S rRNA binding"/>
    <property type="evidence" value="ECO:0007669"/>
    <property type="project" value="TreeGrafter"/>
</dbReference>
<dbReference type="InterPro" id="IPR036967">
    <property type="entry name" value="Ribosomal_uS11_sf"/>
</dbReference>
<dbReference type="PANTHER" id="PTHR12899">
    <property type="entry name" value="39S RIBOSOMAL PROTEIN L18, MITOCHONDRIAL"/>
    <property type="match status" value="1"/>
</dbReference>
<dbReference type="AlphaFoldDB" id="A0AAV7JQJ7"/>
<keyword evidence="5" id="KW-1185">Reference proteome</keyword>
<sequence>MLKQVYPTWKFKIGLARNFSFYEDQFPYRYVTKKGIDLTEKEKPNPNITTLPFSTTFDCKNISSIQLLGIGLKPKGFATKHVLTRFYNQLIIECTHRHVTAYVLNNSGIRLAEATTKEFEISKHLYRTYDINAATNIGRVLADRCYLVGVHRVIWDRKKNRNRLGKKKFLAVFAGIQESNKIILNEPEEIKNYPLAVNNYLENYRPEGYKELMEWVNKFREKTIKIYKE</sequence>
<dbReference type="Gene3D" id="3.30.420.80">
    <property type="entry name" value="Ribosomal protein S11"/>
    <property type="match status" value="1"/>
</dbReference>
<dbReference type="Proteomes" id="UP001165289">
    <property type="component" value="Unassembled WGS sequence"/>
</dbReference>
<dbReference type="GO" id="GO:0005739">
    <property type="term" value="C:mitochondrion"/>
    <property type="evidence" value="ECO:0007669"/>
    <property type="project" value="TreeGrafter"/>
</dbReference>
<dbReference type="GO" id="GO:1990904">
    <property type="term" value="C:ribonucleoprotein complex"/>
    <property type="evidence" value="ECO:0007669"/>
    <property type="project" value="UniProtKB-KW"/>
</dbReference>
<dbReference type="SUPFAM" id="SSF53137">
    <property type="entry name" value="Translational machinery components"/>
    <property type="match status" value="1"/>
</dbReference>
<keyword evidence="3" id="KW-0687">Ribonucleoprotein</keyword>
<evidence type="ECO:0000256" key="3">
    <source>
        <dbReference type="ARBA" id="ARBA00023274"/>
    </source>
</evidence>
<proteinExistence type="inferred from homology"/>
<dbReference type="InterPro" id="IPR005484">
    <property type="entry name" value="Ribosomal_uL18_bac/plant/anim"/>
</dbReference>
<dbReference type="PANTHER" id="PTHR12899:SF3">
    <property type="entry name" value="LARGE RIBOSOMAL SUBUNIT PROTEIN UL18M"/>
    <property type="match status" value="1"/>
</dbReference>
<comment type="similarity">
    <text evidence="1">Belongs to the universal ribosomal protein uL18 family.</text>
</comment>
<dbReference type="EMBL" id="JAKMXF010000308">
    <property type="protein sequence ID" value="KAI6650986.1"/>
    <property type="molecule type" value="Genomic_DNA"/>
</dbReference>
<comment type="caution">
    <text evidence="4">The sequence shown here is derived from an EMBL/GenBank/DDBJ whole genome shotgun (WGS) entry which is preliminary data.</text>
</comment>
<gene>
    <name evidence="4" type="ORF">LOD99_5563</name>
</gene>
<evidence type="ECO:0000313" key="4">
    <source>
        <dbReference type="EMBL" id="KAI6650986.1"/>
    </source>
</evidence>
<evidence type="ECO:0000313" key="5">
    <source>
        <dbReference type="Proteomes" id="UP001165289"/>
    </source>
</evidence>
<evidence type="ECO:0000256" key="1">
    <source>
        <dbReference type="ARBA" id="ARBA00007116"/>
    </source>
</evidence>
<keyword evidence="2 4" id="KW-0689">Ribosomal protein</keyword>
<evidence type="ECO:0000256" key="2">
    <source>
        <dbReference type="ARBA" id="ARBA00022980"/>
    </source>
</evidence>
<dbReference type="GO" id="GO:0006412">
    <property type="term" value="P:translation"/>
    <property type="evidence" value="ECO:0007669"/>
    <property type="project" value="InterPro"/>
</dbReference>
<dbReference type="GO" id="GO:0005840">
    <property type="term" value="C:ribosome"/>
    <property type="evidence" value="ECO:0007669"/>
    <property type="project" value="UniProtKB-KW"/>
</dbReference>
<reference evidence="4 5" key="1">
    <citation type="journal article" date="2023" name="BMC Biol.">
        <title>The compact genome of the sponge Oopsacas minuta (Hexactinellida) is lacking key metazoan core genes.</title>
        <authorList>
            <person name="Santini S."/>
            <person name="Schenkelaars Q."/>
            <person name="Jourda C."/>
            <person name="Duchesne M."/>
            <person name="Belahbib H."/>
            <person name="Rocher C."/>
            <person name="Selva M."/>
            <person name="Riesgo A."/>
            <person name="Vervoort M."/>
            <person name="Leys S.P."/>
            <person name="Kodjabachian L."/>
            <person name="Le Bivic A."/>
            <person name="Borchiellini C."/>
            <person name="Claverie J.M."/>
            <person name="Renard E."/>
        </authorList>
    </citation>
    <scope>NUCLEOTIDE SEQUENCE [LARGE SCALE GENOMIC DNA]</scope>
    <source>
        <strain evidence="4">SPO-2</strain>
    </source>
</reference>
<accession>A0AAV7JQJ7</accession>
<name>A0AAV7JQJ7_9METZ</name>
<protein>
    <submittedName>
        <fullName evidence="4">39S ribosomal protein L18, mitochondrial-like</fullName>
    </submittedName>
</protein>